<organism evidence="1 2">
    <name type="scientific">Jeotgalibaca dankookensis</name>
    <dbReference type="NCBI Taxonomy" id="708126"/>
    <lineage>
        <taxon>Bacteria</taxon>
        <taxon>Bacillati</taxon>
        <taxon>Bacillota</taxon>
        <taxon>Bacilli</taxon>
        <taxon>Lactobacillales</taxon>
        <taxon>Carnobacteriaceae</taxon>
        <taxon>Jeotgalibaca</taxon>
    </lineage>
</organism>
<protein>
    <submittedName>
        <fullName evidence="1">Uncharacterized protein</fullName>
    </submittedName>
</protein>
<name>A0A1S6IRE8_9LACT</name>
<evidence type="ECO:0000313" key="2">
    <source>
        <dbReference type="Proteomes" id="UP000188993"/>
    </source>
</evidence>
<dbReference type="Proteomes" id="UP000188993">
    <property type="component" value="Chromosome"/>
</dbReference>
<reference evidence="1 2" key="1">
    <citation type="journal article" date="2014" name="Int. J. Syst. Evol. Microbiol.">
        <title>Jeotgalibaca dankookensis gen. nov., sp. nov., a member of the family Carnobacteriaceae, isolated from seujeot (Korean traditional food).</title>
        <authorList>
            <person name="Lee D.G."/>
            <person name="Trujillo M.E."/>
            <person name="Kang H."/>
            <person name="Ahn T.Y."/>
        </authorList>
    </citation>
    <scope>NUCLEOTIDE SEQUENCE [LARGE SCALE GENOMIC DNA]</scope>
    <source>
        <strain evidence="1 2">EX-07</strain>
    </source>
</reference>
<dbReference type="KEGG" id="jda:BW727_101734"/>
<accession>A0A1S6IRE8</accession>
<dbReference type="EMBL" id="CP019728">
    <property type="protein sequence ID" value="AQS54099.1"/>
    <property type="molecule type" value="Genomic_DNA"/>
</dbReference>
<proteinExistence type="predicted"/>
<dbReference type="AlphaFoldDB" id="A0A1S6IRE8"/>
<gene>
    <name evidence="1" type="ORF">BW727_101734</name>
</gene>
<keyword evidence="2" id="KW-1185">Reference proteome</keyword>
<sequence length="112" mass="12410">MRGAISMKNSKKAMWVGIAATAAVVTIAAVLAYEEDAVDRVGSYLNRQRLKVKFKGNGPILKVIDALDDNEIDTLLNIFDRTGSLKDSALDAWDDVKDKAVDYKEHIEDKLK</sequence>
<evidence type="ECO:0000313" key="1">
    <source>
        <dbReference type="EMBL" id="AQS54099.1"/>
    </source>
</evidence>